<evidence type="ECO:0008006" key="4">
    <source>
        <dbReference type="Google" id="ProtNLM"/>
    </source>
</evidence>
<dbReference type="PANTHER" id="PTHR33265:SF8">
    <property type="entry name" value="AVR9_CF-9 RAPIDLY ELICITED PROTEIN 146"/>
    <property type="match status" value="1"/>
</dbReference>
<dbReference type="Pfam" id="PF05553">
    <property type="entry name" value="DUF761"/>
    <property type="match status" value="1"/>
</dbReference>
<feature type="region of interest" description="Disordered" evidence="1">
    <location>
        <begin position="58"/>
        <end position="77"/>
    </location>
</feature>
<dbReference type="Proteomes" id="UP000236291">
    <property type="component" value="Unassembled WGS sequence"/>
</dbReference>
<dbReference type="STRING" id="57577.A0A2K3ME89"/>
<accession>A0A2K3ME89</accession>
<reference evidence="2 3" key="1">
    <citation type="journal article" date="2014" name="Am. J. Bot.">
        <title>Genome assembly and annotation for red clover (Trifolium pratense; Fabaceae).</title>
        <authorList>
            <person name="Istvanek J."/>
            <person name="Jaros M."/>
            <person name="Krenek A."/>
            <person name="Repkova J."/>
        </authorList>
    </citation>
    <scope>NUCLEOTIDE SEQUENCE [LARGE SCALE GENOMIC DNA]</scope>
    <source>
        <strain evidence="3">cv. Tatra</strain>
        <tissue evidence="2">Young leaves</tissue>
    </source>
</reference>
<protein>
    <recommendedName>
        <fullName evidence="4">Avr9/Cf-9 rapidly elicited protein</fullName>
    </recommendedName>
</protein>
<proteinExistence type="predicted"/>
<dbReference type="ExpressionAtlas" id="A0A2K3ME89">
    <property type="expression patterns" value="baseline"/>
</dbReference>
<comment type="caution">
    <text evidence="2">The sequence shown here is derived from an EMBL/GenBank/DDBJ whole genome shotgun (WGS) entry which is preliminary data.</text>
</comment>
<evidence type="ECO:0000256" key="1">
    <source>
        <dbReference type="SAM" id="MobiDB-lite"/>
    </source>
</evidence>
<sequence length="200" mass="22790">MESNLPVISKRVWSMIRVAFFMLRKGISKGKLMMDLNMMLKRRGKLAGKAIANLMFHHHSHHNNGGSTSSRRSHHQFTSSREYEFSCSNTPHHFFPLGKRHRSHNNFFTCAHVPATQDDDVATMSAMKAVLEMLNNDQTIVGASPALPGFGRSPMVRQLRVTDSPFPLREDDEKDNDQVDKAAEDFISRFYSQLRGQDID</sequence>
<evidence type="ECO:0000313" key="2">
    <source>
        <dbReference type="EMBL" id="PNX89100.1"/>
    </source>
</evidence>
<gene>
    <name evidence="2" type="ORF">L195_g045217</name>
</gene>
<evidence type="ECO:0000313" key="3">
    <source>
        <dbReference type="Proteomes" id="UP000236291"/>
    </source>
</evidence>
<dbReference type="EMBL" id="ASHM01058656">
    <property type="protein sequence ID" value="PNX89100.1"/>
    <property type="molecule type" value="Genomic_DNA"/>
</dbReference>
<dbReference type="InterPro" id="IPR008480">
    <property type="entry name" value="DUF761_pln"/>
</dbReference>
<dbReference type="AlphaFoldDB" id="A0A2K3ME89"/>
<reference evidence="2 3" key="2">
    <citation type="journal article" date="2017" name="Front. Plant Sci.">
        <title>Gene Classification and Mining of Molecular Markers Useful in Red Clover (Trifolium pratense) Breeding.</title>
        <authorList>
            <person name="Istvanek J."/>
            <person name="Dluhosova J."/>
            <person name="Dluhos P."/>
            <person name="Patkova L."/>
            <person name="Nedelnik J."/>
            <person name="Repkova J."/>
        </authorList>
    </citation>
    <scope>NUCLEOTIDE SEQUENCE [LARGE SCALE GENOMIC DNA]</scope>
    <source>
        <strain evidence="3">cv. Tatra</strain>
        <tissue evidence="2">Young leaves</tissue>
    </source>
</reference>
<name>A0A2K3ME89_TRIPR</name>
<organism evidence="2 3">
    <name type="scientific">Trifolium pratense</name>
    <name type="common">Red clover</name>
    <dbReference type="NCBI Taxonomy" id="57577"/>
    <lineage>
        <taxon>Eukaryota</taxon>
        <taxon>Viridiplantae</taxon>
        <taxon>Streptophyta</taxon>
        <taxon>Embryophyta</taxon>
        <taxon>Tracheophyta</taxon>
        <taxon>Spermatophyta</taxon>
        <taxon>Magnoliopsida</taxon>
        <taxon>eudicotyledons</taxon>
        <taxon>Gunneridae</taxon>
        <taxon>Pentapetalae</taxon>
        <taxon>rosids</taxon>
        <taxon>fabids</taxon>
        <taxon>Fabales</taxon>
        <taxon>Fabaceae</taxon>
        <taxon>Papilionoideae</taxon>
        <taxon>50 kb inversion clade</taxon>
        <taxon>NPAAA clade</taxon>
        <taxon>Hologalegina</taxon>
        <taxon>IRL clade</taxon>
        <taxon>Trifolieae</taxon>
        <taxon>Trifolium</taxon>
    </lineage>
</organism>
<dbReference type="PANTHER" id="PTHR33265">
    <property type="entry name" value="AVR9/CF-9 RAPIDLY ELICITED PROTEIN-RELATED"/>
    <property type="match status" value="1"/>
</dbReference>